<reference evidence="1 2" key="1">
    <citation type="submission" date="2018-04" db="EMBL/GenBank/DDBJ databases">
        <title>WGS assembly of Panicum hallii var. hallii HAL2.</title>
        <authorList>
            <person name="Lovell J."/>
            <person name="Jenkins J."/>
            <person name="Lowry D."/>
            <person name="Mamidi S."/>
            <person name="Sreedasyam A."/>
            <person name="Weng X."/>
            <person name="Barry K."/>
            <person name="Bonette J."/>
            <person name="Campitelli B."/>
            <person name="Daum C."/>
            <person name="Gordon S."/>
            <person name="Gould B."/>
            <person name="Lipzen A."/>
            <person name="MacQueen A."/>
            <person name="Palacio-Mejia J."/>
            <person name="Plott C."/>
            <person name="Shakirov E."/>
            <person name="Shu S."/>
            <person name="Yoshinaga Y."/>
            <person name="Zane M."/>
            <person name="Rokhsar D."/>
            <person name="Grimwood J."/>
            <person name="Schmutz J."/>
            <person name="Juenger T."/>
        </authorList>
    </citation>
    <scope>NUCLEOTIDE SEQUENCE [LARGE SCALE GENOMIC DNA]</scope>
    <source>
        <strain evidence="2">cv. HAL2</strain>
    </source>
</reference>
<sequence length="42" mass="4732">MTLVDCNRKQRAADVSKALNVVKLLKLVSCRMLLPEVGLYIE</sequence>
<name>A0A2T7DZU2_9POAL</name>
<dbReference type="Gramene" id="PUZ61108">
    <property type="protein sequence ID" value="PUZ61108"/>
    <property type="gene ID" value="GQ55_4G246900"/>
</dbReference>
<proteinExistence type="predicted"/>
<organism evidence="1 2">
    <name type="scientific">Panicum hallii var. hallii</name>
    <dbReference type="NCBI Taxonomy" id="1504633"/>
    <lineage>
        <taxon>Eukaryota</taxon>
        <taxon>Viridiplantae</taxon>
        <taxon>Streptophyta</taxon>
        <taxon>Embryophyta</taxon>
        <taxon>Tracheophyta</taxon>
        <taxon>Spermatophyta</taxon>
        <taxon>Magnoliopsida</taxon>
        <taxon>Liliopsida</taxon>
        <taxon>Poales</taxon>
        <taxon>Poaceae</taxon>
        <taxon>PACMAD clade</taxon>
        <taxon>Panicoideae</taxon>
        <taxon>Panicodae</taxon>
        <taxon>Paniceae</taxon>
        <taxon>Panicinae</taxon>
        <taxon>Panicum</taxon>
        <taxon>Panicum sect. Panicum</taxon>
    </lineage>
</organism>
<evidence type="ECO:0000313" key="2">
    <source>
        <dbReference type="Proteomes" id="UP000244336"/>
    </source>
</evidence>
<accession>A0A2T7DZU2</accession>
<evidence type="ECO:0000313" key="1">
    <source>
        <dbReference type="EMBL" id="PUZ61108.1"/>
    </source>
</evidence>
<dbReference type="AlphaFoldDB" id="A0A2T7DZU2"/>
<dbReference type="EMBL" id="CM009752">
    <property type="protein sequence ID" value="PUZ61108.1"/>
    <property type="molecule type" value="Genomic_DNA"/>
</dbReference>
<dbReference type="Proteomes" id="UP000244336">
    <property type="component" value="Chromosome 4"/>
</dbReference>
<gene>
    <name evidence="1" type="ORF">GQ55_4G246900</name>
</gene>
<keyword evidence="2" id="KW-1185">Reference proteome</keyword>
<protein>
    <submittedName>
        <fullName evidence="1">Uncharacterized protein</fullName>
    </submittedName>
</protein>